<evidence type="ECO:0000313" key="2">
    <source>
        <dbReference type="EMBL" id="TWB21104.1"/>
    </source>
</evidence>
<proteinExistence type="predicted"/>
<dbReference type="Pfam" id="PF14130">
    <property type="entry name" value="Cap4_nuclease"/>
    <property type="match status" value="1"/>
</dbReference>
<dbReference type="Proteomes" id="UP000316545">
    <property type="component" value="Unassembled WGS sequence"/>
</dbReference>
<dbReference type="RefSeq" id="WP_145619451.1">
    <property type="nucleotide sequence ID" value="NZ_VITO01000019.1"/>
</dbReference>
<name>A0A560FHM9_9PROT</name>
<dbReference type="AlphaFoldDB" id="A0A560FHM9"/>
<accession>A0A560FHM9</accession>
<dbReference type="EMBL" id="VITO01000019">
    <property type="protein sequence ID" value="TWB21104.1"/>
    <property type="molecule type" value="Genomic_DNA"/>
</dbReference>
<reference evidence="2 3" key="1">
    <citation type="submission" date="2019-06" db="EMBL/GenBank/DDBJ databases">
        <title>Genomic Encyclopedia of Type Strains, Phase IV (KMG-V): Genome sequencing to study the core and pangenomes of soil and plant-associated prokaryotes.</title>
        <authorList>
            <person name="Whitman W."/>
        </authorList>
    </citation>
    <scope>NUCLEOTIDE SEQUENCE [LARGE SCALE GENOMIC DNA]</scope>
    <source>
        <strain evidence="2 3">BR 11865</strain>
    </source>
</reference>
<keyword evidence="3" id="KW-1185">Reference proteome</keyword>
<dbReference type="GO" id="GO:0004518">
    <property type="term" value="F:nuclease activity"/>
    <property type="evidence" value="ECO:0007669"/>
    <property type="project" value="InterPro"/>
</dbReference>
<evidence type="ECO:0000313" key="3">
    <source>
        <dbReference type="Proteomes" id="UP000316545"/>
    </source>
</evidence>
<sequence>MLDLFDTLLTKPQREKAGSLAQDRFDFQTCWGIHHLIELHEKGNDYAIGFEFHDDIFVVRYEKDQPKVSFYQIKTKSLGSWDIKEIIKQPKSKKSVARSIAGKLFDNKEKFPDVTEHLGFVSNAPASFIKVAYPCRFSQGDQAAFKALIAALKIEFPSAVADQDGELFHFHKTAMPLEAYETHLRGKISEFIIKTCNVDAGHDAFRLALLDQCRSRSKHMRDVKSVPELLAAKFIRRSDLEGWIKSFEEAHKRRPSWDQAQHHLEPISAADLRGIRQQWEKYEADRFNVTNIVLHHMRSSIRLEIDKYLDQNPHSSVKDCIFNVADTIAEVYETEHKLYSINYIRAATLHEYQSS</sequence>
<organism evidence="2 3">
    <name type="scientific">Nitrospirillum amazonense</name>
    <dbReference type="NCBI Taxonomy" id="28077"/>
    <lineage>
        <taxon>Bacteria</taxon>
        <taxon>Pseudomonadati</taxon>
        <taxon>Pseudomonadota</taxon>
        <taxon>Alphaproteobacteria</taxon>
        <taxon>Rhodospirillales</taxon>
        <taxon>Azospirillaceae</taxon>
        <taxon>Nitrospirillum</taxon>
    </lineage>
</organism>
<comment type="caution">
    <text evidence="2">The sequence shown here is derived from an EMBL/GenBank/DDBJ whole genome shotgun (WGS) entry which is preliminary data.</text>
</comment>
<protein>
    <submittedName>
        <fullName evidence="2">Uncharacterized protein DUF4297</fullName>
    </submittedName>
</protein>
<evidence type="ECO:0000259" key="1">
    <source>
        <dbReference type="Pfam" id="PF14130"/>
    </source>
</evidence>
<dbReference type="InterPro" id="IPR025382">
    <property type="entry name" value="Cap4-like_endonuclease_dom"/>
</dbReference>
<gene>
    <name evidence="2" type="ORF">FBZ88_11978</name>
</gene>
<feature type="domain" description="CD-NTase associated protein 4-like DNA endonuclease" evidence="1">
    <location>
        <begin position="16"/>
        <end position="217"/>
    </location>
</feature>